<dbReference type="AlphaFoldDB" id="L0DL45"/>
<dbReference type="OrthoDB" id="274519at2"/>
<dbReference type="GO" id="GO:0000428">
    <property type="term" value="C:DNA-directed RNA polymerase complex"/>
    <property type="evidence" value="ECO:0007669"/>
    <property type="project" value="UniProtKB-KW"/>
</dbReference>
<keyword evidence="2" id="KW-0240">DNA-directed RNA polymerase</keyword>
<dbReference type="eggNOG" id="COG1595">
    <property type="taxonomic scope" value="Bacteria"/>
</dbReference>
<evidence type="ECO:0000259" key="1">
    <source>
        <dbReference type="Pfam" id="PF07638"/>
    </source>
</evidence>
<feature type="domain" description="RNA polymerase sigma-70 ECF-like HTH" evidence="1">
    <location>
        <begin position="7"/>
        <end position="109"/>
    </location>
</feature>
<keyword evidence="2" id="KW-0804">Transcription</keyword>
<dbReference type="InterPro" id="IPR013325">
    <property type="entry name" value="RNA_pol_sigma_r2"/>
</dbReference>
<name>L0DL45_SINAD</name>
<dbReference type="GO" id="GO:0003700">
    <property type="term" value="F:DNA-binding transcription factor activity"/>
    <property type="evidence" value="ECO:0007669"/>
    <property type="project" value="InterPro"/>
</dbReference>
<dbReference type="HOGENOM" id="CLU_1395477_0_0_0"/>
<protein>
    <submittedName>
        <fullName evidence="2">DNA-directed RNA polymerase specialized sigma subunit, sigma24</fullName>
    </submittedName>
</protein>
<proteinExistence type="predicted"/>
<sequence>MTEASTFDQLIRRVRAWDHDAAAELVRLYEPAIRRAIRFRLADAHLRGLLDSMDICQSVLKSFFVRAASGQYDLSTPEQLLGLLSAMARKKLISETRRLRSQRRGGLHVTSGGHDQQVFVDPGASPIAEASARDLLQQVRHRLSPDERLLLDFRNQGHDWATIASQLPGDAGALRKKLTRALDRVAGELGLDDEP</sequence>
<keyword evidence="3" id="KW-1185">Reference proteome</keyword>
<dbReference type="RefSeq" id="WP_015248469.1">
    <property type="nucleotide sequence ID" value="NC_019892.1"/>
</dbReference>
<dbReference type="SUPFAM" id="SSF88946">
    <property type="entry name" value="Sigma2 domain of RNA polymerase sigma factors"/>
    <property type="match status" value="1"/>
</dbReference>
<gene>
    <name evidence="2" type="ordered locus">Sinac_5214</name>
</gene>
<organism evidence="2 3">
    <name type="scientific">Singulisphaera acidiphila (strain ATCC BAA-1392 / DSM 18658 / VKM B-2454 / MOB10)</name>
    <dbReference type="NCBI Taxonomy" id="886293"/>
    <lineage>
        <taxon>Bacteria</taxon>
        <taxon>Pseudomonadati</taxon>
        <taxon>Planctomycetota</taxon>
        <taxon>Planctomycetia</taxon>
        <taxon>Isosphaerales</taxon>
        <taxon>Isosphaeraceae</taxon>
        <taxon>Singulisphaera</taxon>
    </lineage>
</organism>
<dbReference type="Pfam" id="PF07638">
    <property type="entry name" value="Sigma70_ECF"/>
    <property type="match status" value="1"/>
</dbReference>
<dbReference type="KEGG" id="saci:Sinac_5214"/>
<dbReference type="InterPro" id="IPR053812">
    <property type="entry name" value="HTH_Sigma70_ECF-like"/>
</dbReference>
<reference evidence="2 3" key="1">
    <citation type="submission" date="2012-02" db="EMBL/GenBank/DDBJ databases">
        <title>Complete sequence of chromosome of Singulisphaera acidiphila DSM 18658.</title>
        <authorList>
            <consortium name="US DOE Joint Genome Institute (JGI-PGF)"/>
            <person name="Lucas S."/>
            <person name="Copeland A."/>
            <person name="Lapidus A."/>
            <person name="Glavina del Rio T."/>
            <person name="Dalin E."/>
            <person name="Tice H."/>
            <person name="Bruce D."/>
            <person name="Goodwin L."/>
            <person name="Pitluck S."/>
            <person name="Peters L."/>
            <person name="Ovchinnikova G."/>
            <person name="Chertkov O."/>
            <person name="Kyrpides N."/>
            <person name="Mavromatis K."/>
            <person name="Ivanova N."/>
            <person name="Brettin T."/>
            <person name="Detter J.C."/>
            <person name="Han C."/>
            <person name="Larimer F."/>
            <person name="Land M."/>
            <person name="Hauser L."/>
            <person name="Markowitz V."/>
            <person name="Cheng J.-F."/>
            <person name="Hugenholtz P."/>
            <person name="Woyke T."/>
            <person name="Wu D."/>
            <person name="Tindall B."/>
            <person name="Pomrenke H."/>
            <person name="Brambilla E."/>
            <person name="Klenk H.-P."/>
            <person name="Eisen J.A."/>
        </authorList>
    </citation>
    <scope>NUCLEOTIDE SEQUENCE [LARGE SCALE GENOMIC DNA]</scope>
    <source>
        <strain evidence="3">ATCC BAA-1392 / DSM 18658 / VKM B-2454 / MOB10</strain>
    </source>
</reference>
<evidence type="ECO:0000313" key="2">
    <source>
        <dbReference type="EMBL" id="AGA29366.1"/>
    </source>
</evidence>
<evidence type="ECO:0000313" key="3">
    <source>
        <dbReference type="Proteomes" id="UP000010798"/>
    </source>
</evidence>
<dbReference type="GO" id="GO:0006352">
    <property type="term" value="P:DNA-templated transcription initiation"/>
    <property type="evidence" value="ECO:0007669"/>
    <property type="project" value="InterPro"/>
</dbReference>
<dbReference type="EMBL" id="CP003364">
    <property type="protein sequence ID" value="AGA29366.1"/>
    <property type="molecule type" value="Genomic_DNA"/>
</dbReference>
<dbReference type="Proteomes" id="UP000010798">
    <property type="component" value="Chromosome"/>
</dbReference>
<dbReference type="Gene3D" id="1.10.1740.10">
    <property type="match status" value="1"/>
</dbReference>
<accession>L0DL45</accession>